<reference evidence="2" key="1">
    <citation type="journal article" date="2014" name="Int. J. Syst. Evol. Microbiol.">
        <title>Complete genome sequence of Corynebacterium casei LMG S-19264T (=DSM 44701T), isolated from a smear-ripened cheese.</title>
        <authorList>
            <consortium name="US DOE Joint Genome Institute (JGI-PGF)"/>
            <person name="Walter F."/>
            <person name="Albersmeier A."/>
            <person name="Kalinowski J."/>
            <person name="Ruckert C."/>
        </authorList>
    </citation>
    <scope>NUCLEOTIDE SEQUENCE</scope>
    <source>
        <strain evidence="2">JCM 10088</strain>
    </source>
</reference>
<proteinExistence type="predicted"/>
<organism evidence="2 3">
    <name type="scientific">Thermocladium modestius</name>
    <dbReference type="NCBI Taxonomy" id="62609"/>
    <lineage>
        <taxon>Archaea</taxon>
        <taxon>Thermoproteota</taxon>
        <taxon>Thermoprotei</taxon>
        <taxon>Thermoproteales</taxon>
        <taxon>Thermoproteaceae</taxon>
        <taxon>Thermocladium</taxon>
    </lineage>
</organism>
<evidence type="ECO:0000313" key="3">
    <source>
        <dbReference type="Proteomes" id="UP000610960"/>
    </source>
</evidence>
<gene>
    <name evidence="2" type="ORF">GCM10007981_04220</name>
</gene>
<keyword evidence="1" id="KW-1133">Transmembrane helix</keyword>
<dbReference type="EMBL" id="BMNL01000001">
    <property type="protein sequence ID" value="GGP19656.1"/>
    <property type="molecule type" value="Genomic_DNA"/>
</dbReference>
<keyword evidence="1" id="KW-0812">Transmembrane</keyword>
<dbReference type="RefSeq" id="WP_075059220.1">
    <property type="nucleotide sequence ID" value="NZ_BMNL01000001.1"/>
</dbReference>
<sequence length="85" mass="8559">MLGTMRFTGQLMSITLASAVLVDRLGRYAALYLLAGVAAPGGGAYSLFLAGLKTVLAASAGLSFAGAHASLLRGRETGNASSKRA</sequence>
<accession>A0A830GRL5</accession>
<keyword evidence="3" id="KW-1185">Reference proteome</keyword>
<feature type="transmembrane region" description="Helical" evidence="1">
    <location>
        <begin position="29"/>
        <end position="52"/>
    </location>
</feature>
<protein>
    <submittedName>
        <fullName evidence="2">Uncharacterized protein</fullName>
    </submittedName>
</protein>
<evidence type="ECO:0000256" key="1">
    <source>
        <dbReference type="SAM" id="Phobius"/>
    </source>
</evidence>
<comment type="caution">
    <text evidence="2">The sequence shown here is derived from an EMBL/GenBank/DDBJ whole genome shotgun (WGS) entry which is preliminary data.</text>
</comment>
<name>A0A830GRL5_9CREN</name>
<dbReference type="Proteomes" id="UP000610960">
    <property type="component" value="Unassembled WGS sequence"/>
</dbReference>
<reference evidence="2" key="2">
    <citation type="submission" date="2020-09" db="EMBL/GenBank/DDBJ databases">
        <authorList>
            <person name="Sun Q."/>
            <person name="Ohkuma M."/>
        </authorList>
    </citation>
    <scope>NUCLEOTIDE SEQUENCE</scope>
    <source>
        <strain evidence="2">JCM 10088</strain>
    </source>
</reference>
<keyword evidence="1" id="KW-0472">Membrane</keyword>
<evidence type="ECO:0000313" key="2">
    <source>
        <dbReference type="EMBL" id="GGP19656.1"/>
    </source>
</evidence>
<dbReference type="AlphaFoldDB" id="A0A830GRL5"/>